<name>A0A521FD78_9BACT</name>
<feature type="compositionally biased region" description="Basic and acidic residues" evidence="1">
    <location>
        <begin position="101"/>
        <end position="114"/>
    </location>
</feature>
<protein>
    <submittedName>
        <fullName evidence="2">Uncharacterized protein</fullName>
    </submittedName>
</protein>
<sequence length="114" mass="13502">MRILAFYLRHQNIDMNRHIMADFHRRLRAYYVNGHYRGFYKTDEKRLPMAGITILAFSNGRKQFRGAGRFTEEALEVVFRQIDRCYAKKRCSRAANQDEAAPEKKPPDFSQKKA</sequence>
<dbReference type="AlphaFoldDB" id="A0A521FD78"/>
<accession>A0A521FD78</accession>
<gene>
    <name evidence="2" type="ORF">SAMN06265218_1307</name>
</gene>
<dbReference type="EMBL" id="FXTH01000030">
    <property type="protein sequence ID" value="SMO94115.1"/>
    <property type="molecule type" value="Genomic_DNA"/>
</dbReference>
<evidence type="ECO:0000313" key="2">
    <source>
        <dbReference type="EMBL" id="SMO94115.1"/>
    </source>
</evidence>
<keyword evidence="3" id="KW-1185">Reference proteome</keyword>
<reference evidence="2 3" key="1">
    <citation type="submission" date="2017-05" db="EMBL/GenBank/DDBJ databases">
        <authorList>
            <person name="Varghese N."/>
            <person name="Submissions S."/>
        </authorList>
    </citation>
    <scope>NUCLEOTIDE SEQUENCE [LARGE SCALE GENOMIC DNA]</scope>
    <source>
        <strain evidence="2 3">DSM 21194</strain>
    </source>
</reference>
<organism evidence="2 3">
    <name type="scientific">Fodinibius sediminis</name>
    <dbReference type="NCBI Taxonomy" id="1214077"/>
    <lineage>
        <taxon>Bacteria</taxon>
        <taxon>Pseudomonadati</taxon>
        <taxon>Balneolota</taxon>
        <taxon>Balneolia</taxon>
        <taxon>Balneolales</taxon>
        <taxon>Balneolaceae</taxon>
        <taxon>Fodinibius</taxon>
    </lineage>
</organism>
<evidence type="ECO:0000256" key="1">
    <source>
        <dbReference type="SAM" id="MobiDB-lite"/>
    </source>
</evidence>
<evidence type="ECO:0000313" key="3">
    <source>
        <dbReference type="Proteomes" id="UP000317593"/>
    </source>
</evidence>
<proteinExistence type="predicted"/>
<feature type="region of interest" description="Disordered" evidence="1">
    <location>
        <begin position="93"/>
        <end position="114"/>
    </location>
</feature>
<dbReference type="Proteomes" id="UP000317593">
    <property type="component" value="Unassembled WGS sequence"/>
</dbReference>